<keyword evidence="2" id="KW-1185">Reference proteome</keyword>
<proteinExistence type="predicted"/>
<dbReference type="OrthoDB" id="3038990at2759"/>
<accession>A0A409W897</accession>
<dbReference type="Proteomes" id="UP000284706">
    <property type="component" value="Unassembled WGS sequence"/>
</dbReference>
<organism evidence="1 2">
    <name type="scientific">Gymnopilus dilepis</name>
    <dbReference type="NCBI Taxonomy" id="231916"/>
    <lineage>
        <taxon>Eukaryota</taxon>
        <taxon>Fungi</taxon>
        <taxon>Dikarya</taxon>
        <taxon>Basidiomycota</taxon>
        <taxon>Agaricomycotina</taxon>
        <taxon>Agaricomycetes</taxon>
        <taxon>Agaricomycetidae</taxon>
        <taxon>Agaricales</taxon>
        <taxon>Agaricineae</taxon>
        <taxon>Hymenogastraceae</taxon>
        <taxon>Gymnopilus</taxon>
    </lineage>
</organism>
<evidence type="ECO:0000313" key="2">
    <source>
        <dbReference type="Proteomes" id="UP000284706"/>
    </source>
</evidence>
<comment type="caution">
    <text evidence="1">The sequence shown here is derived from an EMBL/GenBank/DDBJ whole genome shotgun (WGS) entry which is preliminary data.</text>
</comment>
<reference evidence="1 2" key="1">
    <citation type="journal article" date="2018" name="Evol. Lett.">
        <title>Horizontal gene cluster transfer increased hallucinogenic mushroom diversity.</title>
        <authorList>
            <person name="Reynolds H.T."/>
            <person name="Vijayakumar V."/>
            <person name="Gluck-Thaler E."/>
            <person name="Korotkin H.B."/>
            <person name="Matheny P.B."/>
            <person name="Slot J.C."/>
        </authorList>
    </citation>
    <scope>NUCLEOTIDE SEQUENCE [LARGE SCALE GENOMIC DNA]</scope>
    <source>
        <strain evidence="1 2">SRW20</strain>
    </source>
</reference>
<dbReference type="STRING" id="231916.A0A409W897"/>
<sequence>MTNKAKLYLRQVQCVRMIDDSPSTIAGSKQVLTSAFTASTKQTLRQGGGFKKDRHLEIQLLRLGSFLVQGMAVLQTLRLNNSIELPNPYTPMAFFPPELAYQVTISSYVAVGSLSALVWDILINLQSDWKMLRTSKVTLSLAAYSISRIAALAHIIGIQSLRKNCQTIVLGRFLPAFSKSLLRDGQAYYLTTIGLNIITAAFFFDRSLPVAYRSFVGVPNVVLMNNMACHIYRKIKFGDYTAHPANSLNFVSQTSQPAIELNGPDQHAQSNTTMRVKKLDLEQVVTGFRETLSECRYSVTDPLESSAV</sequence>
<name>A0A409W897_9AGAR</name>
<gene>
    <name evidence="1" type="ORF">CVT26_005057</name>
</gene>
<protein>
    <submittedName>
        <fullName evidence="1">Uncharacterized protein</fullName>
    </submittedName>
</protein>
<evidence type="ECO:0000313" key="1">
    <source>
        <dbReference type="EMBL" id="PPQ74760.1"/>
    </source>
</evidence>
<dbReference type="InParanoid" id="A0A409W897"/>
<dbReference type="EMBL" id="NHYE01005316">
    <property type="protein sequence ID" value="PPQ74760.1"/>
    <property type="molecule type" value="Genomic_DNA"/>
</dbReference>
<dbReference type="AlphaFoldDB" id="A0A409W897"/>